<keyword evidence="3" id="KW-0460">Magnesium</keyword>
<dbReference type="InterPro" id="IPR006439">
    <property type="entry name" value="HAD-SF_hydro_IA"/>
</dbReference>
<dbReference type="InterPro" id="IPR036412">
    <property type="entry name" value="HAD-like_sf"/>
</dbReference>
<dbReference type="Pfam" id="PF13419">
    <property type="entry name" value="HAD_2"/>
    <property type="match status" value="1"/>
</dbReference>
<keyword evidence="1" id="KW-0479">Metal-binding</keyword>
<reference evidence="5 6" key="1">
    <citation type="submission" date="2020-12" db="EMBL/GenBank/DDBJ databases">
        <title>Novel Thalassolituus-related marine hydrocarbonoclastic bacteria mediated algae-derived hydrocarbons mineralization in twilight zone of the northern South China Sea.</title>
        <authorList>
            <person name="Dong C."/>
        </authorList>
    </citation>
    <scope>NUCLEOTIDE SEQUENCE [LARGE SCALE GENOMIC DNA]</scope>
    <source>
        <strain evidence="5 6">IMCC1826</strain>
    </source>
</reference>
<protein>
    <submittedName>
        <fullName evidence="5">HAD-IA family hydrolase</fullName>
    </submittedName>
</protein>
<dbReference type="SFLD" id="SFLDS00003">
    <property type="entry name" value="Haloacid_Dehalogenase"/>
    <property type="match status" value="1"/>
</dbReference>
<dbReference type="EMBL" id="JAEDAH010000097">
    <property type="protein sequence ID" value="MCA6065062.1"/>
    <property type="molecule type" value="Genomic_DNA"/>
</dbReference>
<evidence type="ECO:0000256" key="3">
    <source>
        <dbReference type="ARBA" id="ARBA00022842"/>
    </source>
</evidence>
<dbReference type="SUPFAM" id="SSF56784">
    <property type="entry name" value="HAD-like"/>
    <property type="match status" value="1"/>
</dbReference>
<dbReference type="InterPro" id="IPR041492">
    <property type="entry name" value="HAD_2"/>
</dbReference>
<organism evidence="5 6">
    <name type="scientific">Thalassolituus marinus</name>
    <dbReference type="NCBI Taxonomy" id="671053"/>
    <lineage>
        <taxon>Bacteria</taxon>
        <taxon>Pseudomonadati</taxon>
        <taxon>Pseudomonadota</taxon>
        <taxon>Gammaproteobacteria</taxon>
        <taxon>Oceanospirillales</taxon>
        <taxon>Oceanospirillaceae</taxon>
        <taxon>Thalassolituus</taxon>
    </lineage>
</organism>
<gene>
    <name evidence="5" type="ORF">I9W95_15795</name>
</gene>
<dbReference type="Gene3D" id="1.10.150.240">
    <property type="entry name" value="Putative phosphatase, domain 2"/>
    <property type="match status" value="1"/>
</dbReference>
<dbReference type="NCBIfam" id="TIGR01549">
    <property type="entry name" value="HAD-SF-IA-v1"/>
    <property type="match status" value="1"/>
</dbReference>
<sequence length="218" mass="24219">MSSVIPAAILFDLDGTLADTAPDFFDVVNGLREQSGLPRLSNETIREQVSNGGAALTRLTWEINDDHPQFPQRRQQLLDQYEQVVGFSGKLFEGFDELLKRLGLLGISWGVVTNKPRLYTDLFLHRQGINSPVVICPEDVANRKPAPDALLKAAEHLNTEASLCWYVGDHIRDIEAAKAAGMTSIAACYGYIETHDNPDNWQADYQIHSANDLLSLIQ</sequence>
<dbReference type="Gene3D" id="3.40.50.1000">
    <property type="entry name" value="HAD superfamily/HAD-like"/>
    <property type="match status" value="1"/>
</dbReference>
<proteinExistence type="predicted"/>
<keyword evidence="6" id="KW-1185">Reference proteome</keyword>
<dbReference type="InterPro" id="IPR023214">
    <property type="entry name" value="HAD_sf"/>
</dbReference>
<keyword evidence="4" id="KW-0119">Carbohydrate metabolism</keyword>
<keyword evidence="2 5" id="KW-0378">Hydrolase</keyword>
<dbReference type="InterPro" id="IPR050155">
    <property type="entry name" value="HAD-like_hydrolase_sf"/>
</dbReference>
<evidence type="ECO:0000313" key="5">
    <source>
        <dbReference type="EMBL" id="MCA6065062.1"/>
    </source>
</evidence>
<dbReference type="Proteomes" id="UP000714380">
    <property type="component" value="Unassembled WGS sequence"/>
</dbReference>
<accession>A0ABS7ZTI8</accession>
<dbReference type="NCBIfam" id="TIGR01509">
    <property type="entry name" value="HAD-SF-IA-v3"/>
    <property type="match status" value="1"/>
</dbReference>
<comment type="caution">
    <text evidence="5">The sequence shown here is derived from an EMBL/GenBank/DDBJ whole genome shotgun (WGS) entry which is preliminary data.</text>
</comment>
<evidence type="ECO:0000256" key="2">
    <source>
        <dbReference type="ARBA" id="ARBA00022801"/>
    </source>
</evidence>
<dbReference type="SFLD" id="SFLDG01129">
    <property type="entry name" value="C1.5:_HAD__Beta-PGM__Phosphata"/>
    <property type="match status" value="1"/>
</dbReference>
<dbReference type="InterPro" id="IPR023198">
    <property type="entry name" value="PGP-like_dom2"/>
</dbReference>
<evidence type="ECO:0000313" key="6">
    <source>
        <dbReference type="Proteomes" id="UP000714380"/>
    </source>
</evidence>
<evidence type="ECO:0000256" key="1">
    <source>
        <dbReference type="ARBA" id="ARBA00022723"/>
    </source>
</evidence>
<dbReference type="PANTHER" id="PTHR43434">
    <property type="entry name" value="PHOSPHOGLYCOLATE PHOSPHATASE"/>
    <property type="match status" value="1"/>
</dbReference>
<evidence type="ECO:0000256" key="4">
    <source>
        <dbReference type="ARBA" id="ARBA00023277"/>
    </source>
</evidence>
<dbReference type="GO" id="GO:0016787">
    <property type="term" value="F:hydrolase activity"/>
    <property type="evidence" value="ECO:0007669"/>
    <property type="project" value="UniProtKB-KW"/>
</dbReference>
<name>A0ABS7ZTI8_9GAMM</name>
<dbReference type="PANTHER" id="PTHR43434:SF23">
    <property type="entry name" value="PHOSPHOGLYCOLATE PHOSPHATASE"/>
    <property type="match status" value="1"/>
</dbReference>
<dbReference type="RefSeq" id="WP_225676632.1">
    <property type="nucleotide sequence ID" value="NZ_JAEDAH010000097.1"/>
</dbReference>